<dbReference type="InterPro" id="IPR002347">
    <property type="entry name" value="SDR_fam"/>
</dbReference>
<comment type="caution">
    <text evidence="4">The sequence shown here is derived from an EMBL/GenBank/DDBJ whole genome shotgun (WGS) entry which is preliminary data.</text>
</comment>
<sequence>MSTATTKNVGDFPIANKILLITGGGSGIGLALARQFHARGGRVLLGDLKLTPAAEQFLHTTEVDRPGSAVFRRCDVTRWQGESSLHALISASVLEFGDVPDVYCPCAGIFEPPWSNFWDDEEGQDDDGGRVGGYAAVRINTEHPIKLTRLAFRALVGAEKKGVVLLVASGAGLAGAYDCALYCATKHAVVGLCKSLAQADPDEGIKVVCICPNLVKTPLWEEREDDRAKYYHYDEESTRKNTPDEVAEAMMRLVEEGRFSGGTVYVKSPQREEVVFEGGQASRFETSYPRAVLDKERGKPWNVDL</sequence>
<dbReference type="AlphaFoldDB" id="A0A9P4XZ75"/>
<dbReference type="InterPro" id="IPR020904">
    <property type="entry name" value="Sc_DH/Rdtase_CS"/>
</dbReference>
<evidence type="ECO:0000256" key="2">
    <source>
        <dbReference type="ARBA" id="ARBA00022857"/>
    </source>
</evidence>
<dbReference type="PANTHER" id="PTHR44229">
    <property type="entry name" value="15-HYDROXYPROSTAGLANDIN DEHYDROGENASE [NAD(+)]"/>
    <property type="match status" value="1"/>
</dbReference>
<organism evidence="4 5">
    <name type="scientific">Cryphonectria parasitica (strain ATCC 38755 / EP155)</name>
    <dbReference type="NCBI Taxonomy" id="660469"/>
    <lineage>
        <taxon>Eukaryota</taxon>
        <taxon>Fungi</taxon>
        <taxon>Dikarya</taxon>
        <taxon>Ascomycota</taxon>
        <taxon>Pezizomycotina</taxon>
        <taxon>Sordariomycetes</taxon>
        <taxon>Sordariomycetidae</taxon>
        <taxon>Diaporthales</taxon>
        <taxon>Cryphonectriaceae</taxon>
        <taxon>Cryphonectria-Endothia species complex</taxon>
        <taxon>Cryphonectria</taxon>
    </lineage>
</organism>
<keyword evidence="5" id="KW-1185">Reference proteome</keyword>
<comment type="similarity">
    <text evidence="1">Belongs to the short-chain dehydrogenases/reductases (SDR) family.</text>
</comment>
<evidence type="ECO:0000256" key="3">
    <source>
        <dbReference type="ARBA" id="ARBA00023002"/>
    </source>
</evidence>
<keyword evidence="2" id="KW-0521">NADP</keyword>
<evidence type="ECO:0000256" key="1">
    <source>
        <dbReference type="ARBA" id="ARBA00006484"/>
    </source>
</evidence>
<dbReference type="PROSITE" id="PS00061">
    <property type="entry name" value="ADH_SHORT"/>
    <property type="match status" value="1"/>
</dbReference>
<accession>A0A9P4XZ75</accession>
<dbReference type="RefSeq" id="XP_040774577.1">
    <property type="nucleotide sequence ID" value="XM_040920714.1"/>
</dbReference>
<proteinExistence type="inferred from homology"/>
<gene>
    <name evidence="4" type="ORF">M406DRAFT_332085</name>
</gene>
<dbReference type="SUPFAM" id="SSF51735">
    <property type="entry name" value="NAD(P)-binding Rossmann-fold domains"/>
    <property type="match status" value="1"/>
</dbReference>
<dbReference type="GO" id="GO:0005737">
    <property type="term" value="C:cytoplasm"/>
    <property type="evidence" value="ECO:0007669"/>
    <property type="project" value="TreeGrafter"/>
</dbReference>
<dbReference type="Proteomes" id="UP000803844">
    <property type="component" value="Unassembled WGS sequence"/>
</dbReference>
<dbReference type="InterPro" id="IPR036291">
    <property type="entry name" value="NAD(P)-bd_dom_sf"/>
</dbReference>
<dbReference type="OrthoDB" id="5296at2759"/>
<dbReference type="EMBL" id="MU032349">
    <property type="protein sequence ID" value="KAF3763616.1"/>
    <property type="molecule type" value="Genomic_DNA"/>
</dbReference>
<evidence type="ECO:0000313" key="5">
    <source>
        <dbReference type="Proteomes" id="UP000803844"/>
    </source>
</evidence>
<dbReference type="PANTHER" id="PTHR44229:SF4">
    <property type="entry name" value="15-HYDROXYPROSTAGLANDIN DEHYDROGENASE [NAD(+)]"/>
    <property type="match status" value="1"/>
</dbReference>
<dbReference type="Pfam" id="PF00106">
    <property type="entry name" value="adh_short"/>
    <property type="match status" value="1"/>
</dbReference>
<dbReference type="Gene3D" id="3.40.50.720">
    <property type="entry name" value="NAD(P)-binding Rossmann-like Domain"/>
    <property type="match status" value="1"/>
</dbReference>
<reference evidence="4" key="1">
    <citation type="journal article" date="2020" name="Phytopathology">
        <title>Genome sequence of the chestnut blight fungus Cryphonectria parasitica EP155: A fundamental resource for an archetypical invasive plant pathogen.</title>
        <authorList>
            <person name="Crouch J.A."/>
            <person name="Dawe A."/>
            <person name="Aerts A."/>
            <person name="Barry K."/>
            <person name="Churchill A.C.L."/>
            <person name="Grimwood J."/>
            <person name="Hillman B."/>
            <person name="Milgroom M.G."/>
            <person name="Pangilinan J."/>
            <person name="Smith M."/>
            <person name="Salamov A."/>
            <person name="Schmutz J."/>
            <person name="Yadav J."/>
            <person name="Grigoriev I.V."/>
            <person name="Nuss D."/>
        </authorList>
    </citation>
    <scope>NUCLEOTIDE SEQUENCE</scope>
    <source>
        <strain evidence="4">EP155</strain>
    </source>
</reference>
<protein>
    <submittedName>
        <fullName evidence="4">NAD(P)-binding protein</fullName>
    </submittedName>
</protein>
<dbReference type="GeneID" id="63837843"/>
<name>A0A9P4XZ75_CRYP1</name>
<dbReference type="PRINTS" id="PR00081">
    <property type="entry name" value="GDHRDH"/>
</dbReference>
<keyword evidence="3" id="KW-0560">Oxidoreductase</keyword>
<dbReference type="GO" id="GO:0016616">
    <property type="term" value="F:oxidoreductase activity, acting on the CH-OH group of donors, NAD or NADP as acceptor"/>
    <property type="evidence" value="ECO:0007669"/>
    <property type="project" value="TreeGrafter"/>
</dbReference>
<evidence type="ECO:0000313" key="4">
    <source>
        <dbReference type="EMBL" id="KAF3763616.1"/>
    </source>
</evidence>